<dbReference type="OrthoDB" id="110463at2"/>
<evidence type="ECO:0000313" key="2">
    <source>
        <dbReference type="EMBL" id="SEN41987.1"/>
    </source>
</evidence>
<feature type="domain" description="Spore protein YkvP/CgeB glycosyl transferase-like" evidence="1">
    <location>
        <begin position="170"/>
        <end position="317"/>
    </location>
</feature>
<accession>A0A1H8GET4</accession>
<name>A0A1H8GET4_9BACL</name>
<evidence type="ECO:0000313" key="3">
    <source>
        <dbReference type="Proteomes" id="UP000199695"/>
    </source>
</evidence>
<dbReference type="RefSeq" id="WP_089969811.1">
    <property type="nucleotide sequence ID" value="NZ_FOCQ01000011.1"/>
</dbReference>
<proteinExistence type="predicted"/>
<dbReference type="EMBL" id="FOCQ01000011">
    <property type="protein sequence ID" value="SEN41987.1"/>
    <property type="molecule type" value="Genomic_DNA"/>
</dbReference>
<dbReference type="STRING" id="1173111.SAMN05444955_1116"/>
<reference evidence="2 3" key="1">
    <citation type="submission" date="2016-10" db="EMBL/GenBank/DDBJ databases">
        <authorList>
            <person name="de Groot N.N."/>
        </authorList>
    </citation>
    <scope>NUCLEOTIDE SEQUENCE [LARGE SCALE GENOMIC DNA]</scope>
    <source>
        <strain evidence="2 3">DSM 46701</strain>
    </source>
</reference>
<sequence length="329" mass="38633">MNVVYVPSAIRKPFTFIDISVVQAMRRMGFQVIVIRPGETLEQKWNHLKRETRPDFLLAMLGERLTEANLQLIKTLPLPKAVWYTDDPYAIDRSVQTCHAFDWVFTNESEAVPVYQKKCSARVIHLPLAAPHLTYQSLKTVPPSYRSQIVLVGSAFQNRLAVMEKISPVLKRFQTRLVGPGWDRLSSKSFFRLRKGWVKPSEVCRYYNGARIVLNIHRSFDDPYLKQNRLRVRAATPNNRLFEIAACSAFQIIDFRQDLQKYYVSDEEMVSFRSLEELKEKIRFYLPREQLRRKIAARAYQRTIREHLYEHRIQKMVQLIQSGGIKNQI</sequence>
<protein>
    <submittedName>
        <fullName evidence="2">Spore maturation protein CgeB</fullName>
    </submittedName>
</protein>
<keyword evidence="3" id="KW-1185">Reference proteome</keyword>
<organism evidence="2 3">
    <name type="scientific">Lihuaxuella thermophila</name>
    <dbReference type="NCBI Taxonomy" id="1173111"/>
    <lineage>
        <taxon>Bacteria</taxon>
        <taxon>Bacillati</taxon>
        <taxon>Bacillota</taxon>
        <taxon>Bacilli</taxon>
        <taxon>Bacillales</taxon>
        <taxon>Thermoactinomycetaceae</taxon>
        <taxon>Lihuaxuella</taxon>
    </lineage>
</organism>
<dbReference type="Pfam" id="PF13524">
    <property type="entry name" value="Glyco_trans_1_2"/>
    <property type="match status" value="1"/>
</dbReference>
<dbReference type="Proteomes" id="UP000199695">
    <property type="component" value="Unassembled WGS sequence"/>
</dbReference>
<gene>
    <name evidence="2" type="ORF">SAMN05444955_1116</name>
</gene>
<evidence type="ECO:0000259" key="1">
    <source>
        <dbReference type="Pfam" id="PF13524"/>
    </source>
</evidence>
<dbReference type="AlphaFoldDB" id="A0A1H8GET4"/>
<dbReference type="InterPro" id="IPR055259">
    <property type="entry name" value="YkvP/CgeB_Glyco_trans-like"/>
</dbReference>